<feature type="domain" description="Cation efflux protein transmembrane" evidence="7">
    <location>
        <begin position="28"/>
        <end position="235"/>
    </location>
</feature>
<dbReference type="InterPro" id="IPR002524">
    <property type="entry name" value="Cation_efflux"/>
</dbReference>
<keyword evidence="2 6" id="KW-0812">Transmembrane</keyword>
<protein>
    <submittedName>
        <fullName evidence="8">Cation diffusion facilitator family transporter</fullName>
    </submittedName>
</protein>
<evidence type="ECO:0000256" key="3">
    <source>
        <dbReference type="ARBA" id="ARBA00022906"/>
    </source>
</evidence>
<keyword evidence="3" id="KW-0862">Zinc</keyword>
<sequence>MAYPDPAPFQHSHQFNEGNPLAEKNTLRAVIITAAMMVAEIVGGYALNSMALLADGWHMSSHALALGVSAGAYALARRLATDRRFAFGTWKIEILGGYSSALLLGVVAVLMLVQSIEHLIHPAPIHYSQAIPIAVVGLLVNLLCAWLLKEGHSHSHDHGHAHGHGGHAHHHDLNLRSAYLHVVADAATSVLAILALVGGKYFHIAWLDPVMGIVGSILVAQWAVSLIKQSGRILLDADMDAPVVEEVRDVVAEKLPGTAISDLHVWRVGKGRYACILGLVTDQPLTAGVVRTHLAVHEELVHVTVEITRTDAPTMIFLPHPQQA</sequence>
<dbReference type="InterPro" id="IPR027469">
    <property type="entry name" value="Cation_efflux_TMD_sf"/>
</dbReference>
<evidence type="ECO:0000256" key="4">
    <source>
        <dbReference type="ARBA" id="ARBA00022989"/>
    </source>
</evidence>
<dbReference type="EMBL" id="JBEPMU010000004">
    <property type="protein sequence ID" value="MET3653153.1"/>
    <property type="molecule type" value="Genomic_DNA"/>
</dbReference>
<dbReference type="InterPro" id="IPR050681">
    <property type="entry name" value="CDF/SLC30A"/>
</dbReference>
<comment type="subcellular location">
    <subcellularLocation>
        <location evidence="1">Membrane</location>
        <topology evidence="1">Multi-pass membrane protein</topology>
    </subcellularLocation>
</comment>
<feature type="transmembrane region" description="Helical" evidence="6">
    <location>
        <begin position="29"/>
        <end position="47"/>
    </location>
</feature>
<feature type="transmembrane region" description="Helical" evidence="6">
    <location>
        <begin position="178"/>
        <end position="198"/>
    </location>
</feature>
<gene>
    <name evidence="8" type="ORF">ABIC75_002889</name>
</gene>
<organism evidence="8 9">
    <name type="scientific">Dyella japonica</name>
    <dbReference type="NCBI Taxonomy" id="231455"/>
    <lineage>
        <taxon>Bacteria</taxon>
        <taxon>Pseudomonadati</taxon>
        <taxon>Pseudomonadota</taxon>
        <taxon>Gammaproteobacteria</taxon>
        <taxon>Lysobacterales</taxon>
        <taxon>Rhodanobacteraceae</taxon>
        <taxon>Dyella</taxon>
    </lineage>
</organism>
<evidence type="ECO:0000256" key="2">
    <source>
        <dbReference type="ARBA" id="ARBA00022692"/>
    </source>
</evidence>
<dbReference type="PANTHER" id="PTHR11562">
    <property type="entry name" value="CATION EFFLUX PROTEIN/ ZINC TRANSPORTER"/>
    <property type="match status" value="1"/>
</dbReference>
<dbReference type="PANTHER" id="PTHR11562:SF40">
    <property type="entry name" value="CATION EFFLUX SYSTEM PROTEIN"/>
    <property type="match status" value="1"/>
</dbReference>
<keyword evidence="3" id="KW-0864">Zinc transport</keyword>
<keyword evidence="4 6" id="KW-1133">Transmembrane helix</keyword>
<dbReference type="Pfam" id="PF01545">
    <property type="entry name" value="Cation_efflux"/>
    <property type="match status" value="1"/>
</dbReference>
<dbReference type="Gene3D" id="1.20.1510.10">
    <property type="entry name" value="Cation efflux protein transmembrane domain"/>
    <property type="match status" value="1"/>
</dbReference>
<evidence type="ECO:0000313" key="8">
    <source>
        <dbReference type="EMBL" id="MET3653153.1"/>
    </source>
</evidence>
<feature type="transmembrane region" description="Helical" evidence="6">
    <location>
        <begin position="125"/>
        <end position="148"/>
    </location>
</feature>
<evidence type="ECO:0000256" key="6">
    <source>
        <dbReference type="SAM" id="Phobius"/>
    </source>
</evidence>
<keyword evidence="5 6" id="KW-0472">Membrane</keyword>
<dbReference type="InterPro" id="IPR058533">
    <property type="entry name" value="Cation_efflux_TM"/>
</dbReference>
<name>A0ABV2JZD7_9GAMM</name>
<keyword evidence="9" id="KW-1185">Reference proteome</keyword>
<dbReference type="NCBIfam" id="NF033827">
    <property type="entry name" value="CDF_efflux_DmeF"/>
    <property type="match status" value="1"/>
</dbReference>
<evidence type="ECO:0000256" key="1">
    <source>
        <dbReference type="ARBA" id="ARBA00004141"/>
    </source>
</evidence>
<dbReference type="Proteomes" id="UP001549184">
    <property type="component" value="Unassembled WGS sequence"/>
</dbReference>
<feature type="transmembrane region" description="Helical" evidence="6">
    <location>
        <begin position="204"/>
        <end position="224"/>
    </location>
</feature>
<evidence type="ECO:0000259" key="7">
    <source>
        <dbReference type="Pfam" id="PF01545"/>
    </source>
</evidence>
<dbReference type="SUPFAM" id="SSF161111">
    <property type="entry name" value="Cation efflux protein transmembrane domain-like"/>
    <property type="match status" value="1"/>
</dbReference>
<comment type="caution">
    <text evidence="8">The sequence shown here is derived from an EMBL/GenBank/DDBJ whole genome shotgun (WGS) entry which is preliminary data.</text>
</comment>
<proteinExistence type="predicted"/>
<feature type="transmembrane region" description="Helical" evidence="6">
    <location>
        <begin position="59"/>
        <end position="80"/>
    </location>
</feature>
<evidence type="ECO:0000313" key="9">
    <source>
        <dbReference type="Proteomes" id="UP001549184"/>
    </source>
</evidence>
<keyword evidence="3" id="KW-0813">Transport</keyword>
<reference evidence="8 9" key="1">
    <citation type="submission" date="2024-06" db="EMBL/GenBank/DDBJ databases">
        <title>Sorghum-associated microbial communities from plants grown in Nebraska, USA.</title>
        <authorList>
            <person name="Schachtman D."/>
        </authorList>
    </citation>
    <scope>NUCLEOTIDE SEQUENCE [LARGE SCALE GENOMIC DNA]</scope>
    <source>
        <strain evidence="8 9">1073</strain>
    </source>
</reference>
<dbReference type="NCBIfam" id="TIGR01297">
    <property type="entry name" value="CDF"/>
    <property type="match status" value="1"/>
</dbReference>
<accession>A0ABV2JZD7</accession>
<keyword evidence="3" id="KW-0406">Ion transport</keyword>
<dbReference type="RefSeq" id="WP_354014548.1">
    <property type="nucleotide sequence ID" value="NZ_JBEPMU010000004.1"/>
</dbReference>
<evidence type="ECO:0000256" key="5">
    <source>
        <dbReference type="ARBA" id="ARBA00023136"/>
    </source>
</evidence>
<feature type="transmembrane region" description="Helical" evidence="6">
    <location>
        <begin position="92"/>
        <end position="113"/>
    </location>
</feature>